<name>S0F8V9_9BACT</name>
<dbReference type="Pfam" id="PF01370">
    <property type="entry name" value="Epimerase"/>
    <property type="match status" value="1"/>
</dbReference>
<accession>S0F8V9</accession>
<protein>
    <submittedName>
        <fullName evidence="2">NAD dependent epimerase/dehydratase family protein</fullName>
    </submittedName>
</protein>
<reference evidence="2 3" key="1">
    <citation type="submission" date="2008-12" db="EMBL/GenBank/DDBJ databases">
        <authorList>
            <person name="Fulton L."/>
            <person name="Clifton S."/>
            <person name="Fulton B."/>
            <person name="Xu J."/>
            <person name="Minx P."/>
            <person name="Pepin K.H."/>
            <person name="Johnson M."/>
            <person name="Bhonagiri V."/>
            <person name="Nash W.E."/>
            <person name="Mardis E.R."/>
            <person name="Wilson R.K."/>
        </authorList>
    </citation>
    <scope>NUCLEOTIDE SEQUENCE [LARGE SCALE GENOMIC DNA]</scope>
    <source>
        <strain evidence="2 3">DSM 18228</strain>
    </source>
</reference>
<dbReference type="AlphaFoldDB" id="S0F8V9"/>
<organism evidence="2 3">
    <name type="scientific">Phocaeicola coprophilus DSM 18228 = JCM 13818</name>
    <dbReference type="NCBI Taxonomy" id="547042"/>
    <lineage>
        <taxon>Bacteria</taxon>
        <taxon>Pseudomonadati</taxon>
        <taxon>Bacteroidota</taxon>
        <taxon>Bacteroidia</taxon>
        <taxon>Bacteroidales</taxon>
        <taxon>Bacteroidaceae</taxon>
        <taxon>Phocaeicola</taxon>
    </lineage>
</organism>
<feature type="domain" description="NAD-dependent epimerase/dehydratase" evidence="1">
    <location>
        <begin position="29"/>
        <end position="249"/>
    </location>
</feature>
<dbReference type="PANTHER" id="PTHR43245:SF58">
    <property type="entry name" value="BLL5923 PROTEIN"/>
    <property type="match status" value="1"/>
</dbReference>
<dbReference type="HOGENOM" id="CLU_007383_6_1_10"/>
<gene>
    <name evidence="2" type="ORF">BACCOPRO_02310</name>
</gene>
<proteinExistence type="predicted"/>
<sequence length="360" mass="41728">MFELLLACGKTLFLIMRIHQNRKPMKERILVTGASGFIGSHLVDEALERGMQVWAGVRGRSSRRYLSDSRLNFAELDLTDSDSLEAQLALHKRKHGGWDYIIHCAGVTKCLDKADFEIGNFWATRNLIETLQRLDMVPKCFVMLSSLSVFGPVREDDRTPIEPSDTPCPDTAYGLSKLHTEEYLRSLPEFPYVILRPTGVYGPRERDYLLMAQAVKRHVDFGAGFRRQDLTFVYVKDLVQAVFLALEKGVVRREWFVTDGKVYDSRAFAELIRKELGNPWMIHLTCPLVILRAISWVCELVSKFTRKPVTLNGDKYKIMRQRNWKCNIRPLEEELGYQPQYPLERGVKETMDWYKKEGWL</sequence>
<dbReference type="eggNOG" id="COG0451">
    <property type="taxonomic scope" value="Bacteria"/>
</dbReference>
<evidence type="ECO:0000259" key="1">
    <source>
        <dbReference type="Pfam" id="PF01370"/>
    </source>
</evidence>
<dbReference type="EMBL" id="ACBW01000154">
    <property type="protein sequence ID" value="EEF76804.1"/>
    <property type="molecule type" value="Genomic_DNA"/>
</dbReference>
<dbReference type="Gene3D" id="3.40.50.720">
    <property type="entry name" value="NAD(P)-binding Rossmann-like Domain"/>
    <property type="match status" value="1"/>
</dbReference>
<dbReference type="STRING" id="547042.BACCOPRO_02310"/>
<dbReference type="InterPro" id="IPR036291">
    <property type="entry name" value="NAD(P)-bd_dom_sf"/>
</dbReference>
<evidence type="ECO:0000313" key="2">
    <source>
        <dbReference type="EMBL" id="EEF76804.1"/>
    </source>
</evidence>
<dbReference type="InterPro" id="IPR050177">
    <property type="entry name" value="Lipid_A_modif_metabolic_enz"/>
</dbReference>
<keyword evidence="3" id="KW-1185">Reference proteome</keyword>
<evidence type="ECO:0000313" key="3">
    <source>
        <dbReference type="Proteomes" id="UP000014073"/>
    </source>
</evidence>
<comment type="caution">
    <text evidence="2">The sequence shown here is derived from an EMBL/GenBank/DDBJ whole genome shotgun (WGS) entry which is preliminary data.</text>
</comment>
<dbReference type="PANTHER" id="PTHR43245">
    <property type="entry name" value="BIFUNCTIONAL POLYMYXIN RESISTANCE PROTEIN ARNA"/>
    <property type="match status" value="1"/>
</dbReference>
<dbReference type="Proteomes" id="UP000014073">
    <property type="component" value="Unassembled WGS sequence"/>
</dbReference>
<dbReference type="InterPro" id="IPR001509">
    <property type="entry name" value="Epimerase_deHydtase"/>
</dbReference>
<dbReference type="SUPFAM" id="SSF51735">
    <property type="entry name" value="NAD(P)-binding Rossmann-fold domains"/>
    <property type="match status" value="1"/>
</dbReference>